<reference evidence="1" key="1">
    <citation type="journal article" date="2023" name="GigaByte">
        <title>Genome assembly of the bearded iris, Iris pallida Lam.</title>
        <authorList>
            <person name="Bruccoleri R.E."/>
            <person name="Oakeley E.J."/>
            <person name="Faust A.M.E."/>
            <person name="Altorfer M."/>
            <person name="Dessus-Babus S."/>
            <person name="Burckhardt D."/>
            <person name="Oertli M."/>
            <person name="Naumann U."/>
            <person name="Petersen F."/>
            <person name="Wong J."/>
        </authorList>
    </citation>
    <scope>NUCLEOTIDE SEQUENCE</scope>
    <source>
        <strain evidence="1">GSM-AAB239-AS_SAM_17_03QT</strain>
    </source>
</reference>
<organism evidence="1 2">
    <name type="scientific">Iris pallida</name>
    <name type="common">Sweet iris</name>
    <dbReference type="NCBI Taxonomy" id="29817"/>
    <lineage>
        <taxon>Eukaryota</taxon>
        <taxon>Viridiplantae</taxon>
        <taxon>Streptophyta</taxon>
        <taxon>Embryophyta</taxon>
        <taxon>Tracheophyta</taxon>
        <taxon>Spermatophyta</taxon>
        <taxon>Magnoliopsida</taxon>
        <taxon>Liliopsida</taxon>
        <taxon>Asparagales</taxon>
        <taxon>Iridaceae</taxon>
        <taxon>Iridoideae</taxon>
        <taxon>Irideae</taxon>
        <taxon>Iris</taxon>
    </lineage>
</organism>
<proteinExistence type="predicted"/>
<reference evidence="1" key="2">
    <citation type="submission" date="2023-04" db="EMBL/GenBank/DDBJ databases">
        <authorList>
            <person name="Bruccoleri R.E."/>
            <person name="Oakeley E.J."/>
            <person name="Faust A.-M."/>
            <person name="Dessus-Babus S."/>
            <person name="Altorfer M."/>
            <person name="Burckhardt D."/>
            <person name="Oertli M."/>
            <person name="Naumann U."/>
            <person name="Petersen F."/>
            <person name="Wong J."/>
        </authorList>
    </citation>
    <scope>NUCLEOTIDE SEQUENCE</scope>
    <source>
        <strain evidence="1">GSM-AAB239-AS_SAM_17_03QT</strain>
        <tissue evidence="1">Leaf</tissue>
    </source>
</reference>
<protein>
    <submittedName>
        <fullName evidence="1">Ultraviolet-B receptor UVR8</fullName>
    </submittedName>
</protein>
<evidence type="ECO:0000313" key="2">
    <source>
        <dbReference type="Proteomes" id="UP001140949"/>
    </source>
</evidence>
<comment type="caution">
    <text evidence="1">The sequence shown here is derived from an EMBL/GenBank/DDBJ whole genome shotgun (WGS) entry which is preliminary data.</text>
</comment>
<gene>
    <name evidence="1" type="ORF">M6B38_124155</name>
</gene>
<keyword evidence="2" id="KW-1185">Reference proteome</keyword>
<dbReference type="AlphaFoldDB" id="A0AAX6H3B8"/>
<sequence length="39" mass="4600">MFVQVLFICKYVFVFSFLHKLKARSMGLAVAHHSFPDFH</sequence>
<evidence type="ECO:0000313" key="1">
    <source>
        <dbReference type="EMBL" id="KAJ6835128.1"/>
    </source>
</evidence>
<accession>A0AAX6H3B8</accession>
<keyword evidence="1" id="KW-0675">Receptor</keyword>
<dbReference type="EMBL" id="JANAVB010013597">
    <property type="protein sequence ID" value="KAJ6835128.1"/>
    <property type="molecule type" value="Genomic_DNA"/>
</dbReference>
<dbReference type="Proteomes" id="UP001140949">
    <property type="component" value="Unassembled WGS sequence"/>
</dbReference>
<name>A0AAX6H3B8_IRIPA</name>